<dbReference type="RefSeq" id="XP_033519220.1">
    <property type="nucleotide sequence ID" value="XM_033670912.1"/>
</dbReference>
<evidence type="ECO:0000313" key="2">
    <source>
        <dbReference type="Proteomes" id="UP000799771"/>
    </source>
</evidence>
<gene>
    <name evidence="1" type="ORF">P153DRAFT_390294</name>
</gene>
<proteinExistence type="predicted"/>
<dbReference type="Proteomes" id="UP000799771">
    <property type="component" value="Unassembled WGS sequence"/>
</dbReference>
<organism evidence="1 2">
    <name type="scientific">Dothidotthia symphoricarpi CBS 119687</name>
    <dbReference type="NCBI Taxonomy" id="1392245"/>
    <lineage>
        <taxon>Eukaryota</taxon>
        <taxon>Fungi</taxon>
        <taxon>Dikarya</taxon>
        <taxon>Ascomycota</taxon>
        <taxon>Pezizomycotina</taxon>
        <taxon>Dothideomycetes</taxon>
        <taxon>Pleosporomycetidae</taxon>
        <taxon>Pleosporales</taxon>
        <taxon>Dothidotthiaceae</taxon>
        <taxon>Dothidotthia</taxon>
    </lineage>
</organism>
<protein>
    <submittedName>
        <fullName evidence="1">Uncharacterized protein</fullName>
    </submittedName>
</protein>
<evidence type="ECO:0000313" key="1">
    <source>
        <dbReference type="EMBL" id="KAF2124827.1"/>
    </source>
</evidence>
<keyword evidence="2" id="KW-1185">Reference proteome</keyword>
<sequence length="261" mass="29430">MRYNENRELGGICGYCKSRHEARQRKTSSSELVVPGCEHAYGIISKPPQLQFLHERPRNRLRKRISKSPSARPLVTLYVLEYESYPYNTRPSEFLGVYSTIDSVTAGAFRHGAHSFSREGLIDGSQYLSLTGRLRIVPTRMQQDRVAAAMPDEAQSLTGEVVRPDIPHPEYQSFVRPWNDAEEKMYLAIHQEPQAAFCIGLFTKKSTAWDACLESEASYALSNTLHDETRQLDSDGLPSVTARLTGGSHRSWFVASYTLNA</sequence>
<dbReference type="OrthoDB" id="3788651at2759"/>
<name>A0A6A6A1K0_9PLEO</name>
<dbReference type="GeneID" id="54411344"/>
<dbReference type="EMBL" id="ML977518">
    <property type="protein sequence ID" value="KAF2124827.1"/>
    <property type="molecule type" value="Genomic_DNA"/>
</dbReference>
<reference evidence="1" key="1">
    <citation type="journal article" date="2020" name="Stud. Mycol.">
        <title>101 Dothideomycetes genomes: a test case for predicting lifestyles and emergence of pathogens.</title>
        <authorList>
            <person name="Haridas S."/>
            <person name="Albert R."/>
            <person name="Binder M."/>
            <person name="Bloem J."/>
            <person name="Labutti K."/>
            <person name="Salamov A."/>
            <person name="Andreopoulos B."/>
            <person name="Baker S."/>
            <person name="Barry K."/>
            <person name="Bills G."/>
            <person name="Bluhm B."/>
            <person name="Cannon C."/>
            <person name="Castanera R."/>
            <person name="Culley D."/>
            <person name="Daum C."/>
            <person name="Ezra D."/>
            <person name="Gonzalez J."/>
            <person name="Henrissat B."/>
            <person name="Kuo A."/>
            <person name="Liang C."/>
            <person name="Lipzen A."/>
            <person name="Lutzoni F."/>
            <person name="Magnuson J."/>
            <person name="Mondo S."/>
            <person name="Nolan M."/>
            <person name="Ohm R."/>
            <person name="Pangilinan J."/>
            <person name="Park H.-J."/>
            <person name="Ramirez L."/>
            <person name="Alfaro M."/>
            <person name="Sun H."/>
            <person name="Tritt A."/>
            <person name="Yoshinaga Y."/>
            <person name="Zwiers L.-H."/>
            <person name="Turgeon B."/>
            <person name="Goodwin S."/>
            <person name="Spatafora J."/>
            <person name="Crous P."/>
            <person name="Grigoriev I."/>
        </authorList>
    </citation>
    <scope>NUCLEOTIDE SEQUENCE</scope>
    <source>
        <strain evidence="1">CBS 119687</strain>
    </source>
</reference>
<dbReference type="AlphaFoldDB" id="A0A6A6A1K0"/>
<accession>A0A6A6A1K0</accession>